<dbReference type="SFLD" id="SFLDS00001">
    <property type="entry name" value="Enolase"/>
    <property type="match status" value="1"/>
</dbReference>
<dbReference type="GO" id="GO:0016052">
    <property type="term" value="P:carbohydrate catabolic process"/>
    <property type="evidence" value="ECO:0007669"/>
    <property type="project" value="TreeGrafter"/>
</dbReference>
<evidence type="ECO:0000259" key="4">
    <source>
        <dbReference type="SMART" id="SM00922"/>
    </source>
</evidence>
<dbReference type="GO" id="GO:0016836">
    <property type="term" value="F:hydro-lyase activity"/>
    <property type="evidence" value="ECO:0007669"/>
    <property type="project" value="TreeGrafter"/>
</dbReference>
<dbReference type="Pfam" id="PF13378">
    <property type="entry name" value="MR_MLE_C"/>
    <property type="match status" value="1"/>
</dbReference>
<dbReference type="InterPro" id="IPR036849">
    <property type="entry name" value="Enolase-like_C_sf"/>
</dbReference>
<dbReference type="STRING" id="767434.Fraau_1897"/>
<dbReference type="InterPro" id="IPR013342">
    <property type="entry name" value="Mandelate_racemase_C"/>
</dbReference>
<evidence type="ECO:0000256" key="1">
    <source>
        <dbReference type="ARBA" id="ARBA00001946"/>
    </source>
</evidence>
<dbReference type="InterPro" id="IPR029065">
    <property type="entry name" value="Enolase_C-like"/>
</dbReference>
<dbReference type="InterPro" id="IPR013341">
    <property type="entry name" value="Mandelate_racemase_N_dom"/>
</dbReference>
<reference evidence="5" key="1">
    <citation type="submission" date="2012-02" db="EMBL/GenBank/DDBJ databases">
        <title>The complete genome of Frateuria aurantia DSM 6220.</title>
        <authorList>
            <consortium name="US DOE Joint Genome Institute (JGI-PGF)"/>
            <person name="Lucas S."/>
            <person name="Copeland A."/>
            <person name="Lapidus A."/>
            <person name="Glavina del Rio T."/>
            <person name="Dalin E."/>
            <person name="Tice H."/>
            <person name="Bruce D."/>
            <person name="Goodwin L."/>
            <person name="Pitluck S."/>
            <person name="Peters L."/>
            <person name="Ovchinnikova G."/>
            <person name="Teshima H."/>
            <person name="Kyrpides N."/>
            <person name="Mavromatis K."/>
            <person name="Ivanova N."/>
            <person name="Brettin T."/>
            <person name="Detter J.C."/>
            <person name="Han C."/>
            <person name="Larimer F."/>
            <person name="Land M."/>
            <person name="Hauser L."/>
            <person name="Markowitz V."/>
            <person name="Cheng J.-F."/>
            <person name="Hugenholtz P."/>
            <person name="Woyke T."/>
            <person name="Wu D."/>
            <person name="Brambilla E."/>
            <person name="Klenk H.-P."/>
            <person name="Eisen J.A."/>
        </authorList>
    </citation>
    <scope>NUCLEOTIDE SEQUENCE</scope>
    <source>
        <strain evidence="5">DSM 6220</strain>
    </source>
</reference>
<dbReference type="HOGENOM" id="CLU_030273_3_1_6"/>
<keyword evidence="3" id="KW-0460">Magnesium</keyword>
<dbReference type="Gene3D" id="3.30.390.10">
    <property type="entry name" value="Enolase-like, N-terminal domain"/>
    <property type="match status" value="1"/>
</dbReference>
<keyword evidence="6" id="KW-1185">Reference proteome</keyword>
<dbReference type="SMART" id="SM00922">
    <property type="entry name" value="MR_MLE"/>
    <property type="match status" value="1"/>
</dbReference>
<dbReference type="Proteomes" id="UP000005234">
    <property type="component" value="Chromosome"/>
</dbReference>
<dbReference type="AlphaFoldDB" id="H8L0W8"/>
<name>H8L0W8_FRAAD</name>
<dbReference type="Pfam" id="PF02746">
    <property type="entry name" value="MR_MLE_N"/>
    <property type="match status" value="1"/>
</dbReference>
<proteinExistence type="predicted"/>
<evidence type="ECO:0000313" key="6">
    <source>
        <dbReference type="Proteomes" id="UP000005234"/>
    </source>
</evidence>
<dbReference type="Gene3D" id="3.20.20.120">
    <property type="entry name" value="Enolase-like C-terminal domain"/>
    <property type="match status" value="1"/>
</dbReference>
<dbReference type="InterPro" id="IPR029017">
    <property type="entry name" value="Enolase-like_N"/>
</dbReference>
<gene>
    <name evidence="5" type="ordered locus">Fraau_1897</name>
</gene>
<dbReference type="PANTHER" id="PTHR13794:SF58">
    <property type="entry name" value="MITOCHONDRIAL ENOLASE SUPERFAMILY MEMBER 1"/>
    <property type="match status" value="1"/>
</dbReference>
<feature type="domain" description="Mandelate racemase/muconate lactonizing enzyme C-terminal" evidence="4">
    <location>
        <begin position="133"/>
        <end position="225"/>
    </location>
</feature>
<organism evidence="5 6">
    <name type="scientific">Frateuria aurantia (strain ATCC 33424 / DSM 6220 / KCTC 2777 / LMG 1558 / NBRC 3245 / NCIMB 13370)</name>
    <name type="common">Acetobacter aurantius</name>
    <dbReference type="NCBI Taxonomy" id="767434"/>
    <lineage>
        <taxon>Bacteria</taxon>
        <taxon>Pseudomonadati</taxon>
        <taxon>Pseudomonadota</taxon>
        <taxon>Gammaproteobacteria</taxon>
        <taxon>Lysobacterales</taxon>
        <taxon>Rhodanobacteraceae</taxon>
        <taxon>Frateuria</taxon>
    </lineage>
</organism>
<dbReference type="eggNOG" id="COG4948">
    <property type="taxonomic scope" value="Bacteria"/>
</dbReference>
<dbReference type="KEGG" id="fau:Fraau_1897"/>
<dbReference type="SUPFAM" id="SSF54826">
    <property type="entry name" value="Enolase N-terminal domain-like"/>
    <property type="match status" value="1"/>
</dbReference>
<sequence>MSAYNAASPQLKRMETLLVRLTTDEGLQGWGEAFGHLVNPASQAALGGLVGQLFLGARVGADPASFAASRLAAEQALHAFGRTGPVVYALSAIDTALWDLSAQIAGQPLYRHLGGRRDRIEAYASLVSYGNRPAEVARQVQRAQAAGYRRIKLHETEYPAISAARQALPADIGLMVDVNCPWNLAEAETRIRGCRDLQLGWIEEPLWPPDDIDGLASLRRRGTPIAAGENVSGVEAFRQHFQQGAIDVAQPSVAKIGGISAMREVFAMAARHGVQVMPHCFYYGAGMLATAHLAASLPAPAALEVPFLQWPRPLYPDFPREAEIRLPDQPGLGWVPDPGVLNDYRIDGCSLRLDGENA</sequence>
<evidence type="ECO:0000256" key="2">
    <source>
        <dbReference type="ARBA" id="ARBA00022723"/>
    </source>
</evidence>
<protein>
    <submittedName>
        <fullName evidence="5">Enolase superfamily enzyme related to L-alanine-DL-glutamate epimerase</fullName>
    </submittedName>
</protein>
<accession>H8L0W8</accession>
<dbReference type="InterPro" id="IPR046945">
    <property type="entry name" value="RHMD-like"/>
</dbReference>
<dbReference type="EMBL" id="CP003350">
    <property type="protein sequence ID" value="AFC86288.1"/>
    <property type="molecule type" value="Genomic_DNA"/>
</dbReference>
<comment type="cofactor">
    <cofactor evidence="1">
        <name>Mg(2+)</name>
        <dbReference type="ChEBI" id="CHEBI:18420"/>
    </cofactor>
</comment>
<dbReference type="PANTHER" id="PTHR13794">
    <property type="entry name" value="ENOLASE SUPERFAMILY, MANDELATE RACEMASE"/>
    <property type="match status" value="1"/>
</dbReference>
<dbReference type="SUPFAM" id="SSF51604">
    <property type="entry name" value="Enolase C-terminal domain-like"/>
    <property type="match status" value="1"/>
</dbReference>
<dbReference type="GO" id="GO:0000287">
    <property type="term" value="F:magnesium ion binding"/>
    <property type="evidence" value="ECO:0007669"/>
    <property type="project" value="TreeGrafter"/>
</dbReference>
<evidence type="ECO:0000313" key="5">
    <source>
        <dbReference type="EMBL" id="AFC86288.1"/>
    </source>
</evidence>
<evidence type="ECO:0000256" key="3">
    <source>
        <dbReference type="ARBA" id="ARBA00022842"/>
    </source>
</evidence>
<dbReference type="CDD" id="cd03316">
    <property type="entry name" value="MR_like"/>
    <property type="match status" value="1"/>
</dbReference>
<keyword evidence="2" id="KW-0479">Metal-binding</keyword>